<dbReference type="InterPro" id="IPR025824">
    <property type="entry name" value="OB-fold_nuc-bd_dom"/>
</dbReference>
<reference evidence="9 10" key="1">
    <citation type="submission" date="2016-10" db="EMBL/GenBank/DDBJ databases">
        <authorList>
            <person name="de Groot N.N."/>
        </authorList>
    </citation>
    <scope>NUCLEOTIDE SEQUENCE [LARGE SCALE GENOMIC DNA]</scope>
    <source>
        <strain evidence="9 10">Nm146</strain>
    </source>
</reference>
<comment type="catalytic activity">
    <reaction evidence="5 6">
        <text>Exonucleolytic cleavage in either 5'- to 3'- or 3'- to 5'-direction to yield nucleoside 5'-phosphates.</text>
        <dbReference type="EC" id="3.1.11.6"/>
    </reaction>
</comment>
<accession>A0A1I4MIQ0</accession>
<dbReference type="EMBL" id="FOUF01000004">
    <property type="protein sequence ID" value="SFM02950.1"/>
    <property type="molecule type" value="Genomic_DNA"/>
</dbReference>
<comment type="subunit">
    <text evidence="5">Heterooligomer composed of large and small subunits.</text>
</comment>
<evidence type="ECO:0000313" key="10">
    <source>
        <dbReference type="Proteomes" id="UP000199561"/>
    </source>
</evidence>
<dbReference type="AlphaFoldDB" id="A0A1I4MIQ0"/>
<dbReference type="HAMAP" id="MF_00378">
    <property type="entry name" value="Exonuc_7_L"/>
    <property type="match status" value="1"/>
</dbReference>
<dbReference type="GO" id="GO:0005737">
    <property type="term" value="C:cytoplasm"/>
    <property type="evidence" value="ECO:0007669"/>
    <property type="project" value="UniProtKB-SubCell"/>
</dbReference>
<keyword evidence="3 5" id="KW-0378">Hydrolase</keyword>
<evidence type="ECO:0000259" key="7">
    <source>
        <dbReference type="Pfam" id="PF02601"/>
    </source>
</evidence>
<gene>
    <name evidence="5" type="primary">xseA</name>
    <name evidence="9" type="ORF">SAMN05421880_104106</name>
</gene>
<evidence type="ECO:0000256" key="4">
    <source>
        <dbReference type="ARBA" id="ARBA00022839"/>
    </source>
</evidence>
<keyword evidence="1 5" id="KW-0963">Cytoplasm</keyword>
<dbReference type="CDD" id="cd04489">
    <property type="entry name" value="ExoVII_LU_OBF"/>
    <property type="match status" value="1"/>
</dbReference>
<name>A0A1I4MIQ0_9PROT</name>
<dbReference type="GO" id="GO:0008855">
    <property type="term" value="F:exodeoxyribonuclease VII activity"/>
    <property type="evidence" value="ECO:0007669"/>
    <property type="project" value="UniProtKB-UniRule"/>
</dbReference>
<keyword evidence="4 5" id="KW-0269">Exonuclease</keyword>
<dbReference type="PANTHER" id="PTHR30008">
    <property type="entry name" value="EXODEOXYRIBONUCLEASE 7 LARGE SUBUNIT"/>
    <property type="match status" value="1"/>
</dbReference>
<dbReference type="NCBIfam" id="TIGR00237">
    <property type="entry name" value="xseA"/>
    <property type="match status" value="1"/>
</dbReference>
<comment type="function">
    <text evidence="5">Bidirectionally degrades single-stranded DNA into large acid-insoluble oligonucleotides, which are then degraded further into small acid-soluble oligonucleotides.</text>
</comment>
<evidence type="ECO:0000256" key="1">
    <source>
        <dbReference type="ARBA" id="ARBA00022490"/>
    </source>
</evidence>
<protein>
    <recommendedName>
        <fullName evidence="5">Exodeoxyribonuclease 7 large subunit</fullName>
        <ecNumber evidence="5">3.1.11.6</ecNumber>
    </recommendedName>
    <alternativeName>
        <fullName evidence="5">Exodeoxyribonuclease VII large subunit</fullName>
        <shortName evidence="5">Exonuclease VII large subunit</shortName>
    </alternativeName>
</protein>
<evidence type="ECO:0000256" key="6">
    <source>
        <dbReference type="RuleBase" id="RU004355"/>
    </source>
</evidence>
<evidence type="ECO:0000256" key="3">
    <source>
        <dbReference type="ARBA" id="ARBA00022801"/>
    </source>
</evidence>
<dbReference type="Pfam" id="PF02601">
    <property type="entry name" value="Exonuc_VII_L"/>
    <property type="match status" value="1"/>
</dbReference>
<feature type="domain" description="OB-fold nucleic acid binding" evidence="8">
    <location>
        <begin position="14"/>
        <end position="107"/>
    </location>
</feature>
<comment type="subcellular location">
    <subcellularLocation>
        <location evidence="5 6">Cytoplasm</location>
    </subcellularLocation>
</comment>
<dbReference type="PANTHER" id="PTHR30008:SF0">
    <property type="entry name" value="EXODEOXYRIBONUCLEASE 7 LARGE SUBUNIT"/>
    <property type="match status" value="1"/>
</dbReference>
<proteinExistence type="inferred from homology"/>
<dbReference type="InterPro" id="IPR020579">
    <property type="entry name" value="Exonuc_VII_lsu_C"/>
</dbReference>
<dbReference type="STRING" id="52442.SAMN05421880_104106"/>
<evidence type="ECO:0000259" key="8">
    <source>
        <dbReference type="Pfam" id="PF13742"/>
    </source>
</evidence>
<dbReference type="EC" id="3.1.11.6" evidence="5"/>
<dbReference type="GO" id="GO:0006308">
    <property type="term" value="P:DNA catabolic process"/>
    <property type="evidence" value="ECO:0007669"/>
    <property type="project" value="UniProtKB-UniRule"/>
</dbReference>
<dbReference type="RefSeq" id="WP_090666580.1">
    <property type="nucleotide sequence ID" value="NZ_FOUF01000004.1"/>
</dbReference>
<evidence type="ECO:0000256" key="5">
    <source>
        <dbReference type="HAMAP-Rule" id="MF_00378"/>
    </source>
</evidence>
<sequence>MNFSFQPSHLRPVLTVTELNHNVKIILEQALPLLWVTGEISNLKQYPSGHWYFTLKDANAQVRCVMFRHKNQYLDWQLKEGMRVEIHALVTLYEARGDYQLTVENIRRAGLGLLYEAFEQLKAKLEQAGLFNPAHKQLPPAFPKQVGIITSPNTAALHDVLTTLHRRLPSLPIIIYPVPVQGDGAAAKIANAIRLAMSRAECDVLILCRGGGSIEDLWAFNEEVVAQAIYACSIPIVTGIGHETDFTIADFVADLRAPTPTGAAQIVSPNAEEIIRHLNHLNQRLQLSLQRNLENKMQRIDLISHRLLHPGERITHQFKHLQHLKERFSNAWARCSETRIWQLNKYNQRIHASQPDLPALFKQQYEWASRLRRAIMHRIEILENTLQHQRAHLVHLNPQSVLTRGYSIAYTLDGRILRNWRQILPNEDVQISLAEGWLRARVTETGE</sequence>
<organism evidence="9 10">
    <name type="scientific">Nitrosomonas nitrosa</name>
    <dbReference type="NCBI Taxonomy" id="52442"/>
    <lineage>
        <taxon>Bacteria</taxon>
        <taxon>Pseudomonadati</taxon>
        <taxon>Pseudomonadota</taxon>
        <taxon>Betaproteobacteria</taxon>
        <taxon>Nitrosomonadales</taxon>
        <taxon>Nitrosomonadaceae</taxon>
        <taxon>Nitrosomonas</taxon>
    </lineage>
</organism>
<evidence type="ECO:0000256" key="2">
    <source>
        <dbReference type="ARBA" id="ARBA00022722"/>
    </source>
</evidence>
<dbReference type="InterPro" id="IPR003753">
    <property type="entry name" value="Exonuc_VII_L"/>
</dbReference>
<feature type="domain" description="Exonuclease VII large subunit C-terminal" evidence="7">
    <location>
        <begin position="130"/>
        <end position="440"/>
    </location>
</feature>
<comment type="similarity">
    <text evidence="5 6">Belongs to the XseA family.</text>
</comment>
<keyword evidence="10" id="KW-1185">Reference proteome</keyword>
<evidence type="ECO:0000313" key="9">
    <source>
        <dbReference type="EMBL" id="SFM02950.1"/>
    </source>
</evidence>
<keyword evidence="2 5" id="KW-0540">Nuclease</keyword>
<dbReference type="GO" id="GO:0009318">
    <property type="term" value="C:exodeoxyribonuclease VII complex"/>
    <property type="evidence" value="ECO:0007669"/>
    <property type="project" value="UniProtKB-UniRule"/>
</dbReference>
<dbReference type="Proteomes" id="UP000199561">
    <property type="component" value="Unassembled WGS sequence"/>
</dbReference>
<dbReference type="Pfam" id="PF13742">
    <property type="entry name" value="tRNA_anti_2"/>
    <property type="match status" value="1"/>
</dbReference>
<dbReference type="GO" id="GO:0003676">
    <property type="term" value="F:nucleic acid binding"/>
    <property type="evidence" value="ECO:0007669"/>
    <property type="project" value="InterPro"/>
</dbReference>